<organism evidence="2 3">
    <name type="scientific">Kocuria rosea subsp. polaris</name>
    <dbReference type="NCBI Taxonomy" id="136273"/>
    <lineage>
        <taxon>Bacteria</taxon>
        <taxon>Bacillati</taxon>
        <taxon>Actinomycetota</taxon>
        <taxon>Actinomycetes</taxon>
        <taxon>Micrococcales</taxon>
        <taxon>Micrococcaceae</taxon>
        <taxon>Kocuria</taxon>
    </lineage>
</organism>
<feature type="transmembrane region" description="Helical" evidence="1">
    <location>
        <begin position="77"/>
        <end position="97"/>
    </location>
</feature>
<name>A0A0W8IQD9_KOCRO</name>
<evidence type="ECO:0000313" key="2">
    <source>
        <dbReference type="EMBL" id="KUG62289.1"/>
    </source>
</evidence>
<reference evidence="3" key="1">
    <citation type="submission" date="2015-12" db="EMBL/GenBank/DDBJ databases">
        <authorList>
            <person name="Nair G.R."/>
            <person name="Kaur G."/>
            <person name="Mayilraj S."/>
        </authorList>
    </citation>
    <scope>NUCLEOTIDE SEQUENCE [LARGE SCALE GENOMIC DNA]</scope>
    <source>
        <strain evidence="3">CD08_4</strain>
    </source>
</reference>
<proteinExistence type="predicted"/>
<gene>
    <name evidence="2" type="ORF">AVL61_16225</name>
</gene>
<keyword evidence="1" id="KW-1133">Transmembrane helix</keyword>
<evidence type="ECO:0000256" key="1">
    <source>
        <dbReference type="SAM" id="Phobius"/>
    </source>
</evidence>
<dbReference type="OrthoDB" id="9907103at2"/>
<keyword evidence="1" id="KW-0472">Membrane</keyword>
<feature type="transmembrane region" description="Helical" evidence="1">
    <location>
        <begin position="103"/>
        <end position="126"/>
    </location>
</feature>
<dbReference type="AlphaFoldDB" id="A0A0W8IQD9"/>
<dbReference type="EMBL" id="LQBK01000001">
    <property type="protein sequence ID" value="KUG62289.1"/>
    <property type="molecule type" value="Genomic_DNA"/>
</dbReference>
<sequence length="146" mass="15406">MRRALHVHRLSTYLVFQALTPVLALGYAAVLSPGSGWSAWLLCWAVLMGVGLVWTQLVWGPCWAAGADYGLSAGVRITLMAVAGVGLMLPFLVLHVVLDPVWFLYALVLTPYGLVGGLLGGAVLAVRDRGAVAGPRAHGAAEANFR</sequence>
<keyword evidence="1" id="KW-0812">Transmembrane</keyword>
<feature type="transmembrane region" description="Helical" evidence="1">
    <location>
        <begin position="12"/>
        <end position="31"/>
    </location>
</feature>
<protein>
    <submittedName>
        <fullName evidence="2">Uncharacterized protein</fullName>
    </submittedName>
</protein>
<feature type="transmembrane region" description="Helical" evidence="1">
    <location>
        <begin position="37"/>
        <end position="65"/>
    </location>
</feature>
<accession>A0A0W8IQD9</accession>
<dbReference type="Proteomes" id="UP000053512">
    <property type="component" value="Unassembled WGS sequence"/>
</dbReference>
<dbReference type="RefSeq" id="WP_058872339.1">
    <property type="nucleotide sequence ID" value="NZ_LQBK01000001.1"/>
</dbReference>
<evidence type="ECO:0000313" key="3">
    <source>
        <dbReference type="Proteomes" id="UP000053512"/>
    </source>
</evidence>
<comment type="caution">
    <text evidence="2">The sequence shown here is derived from an EMBL/GenBank/DDBJ whole genome shotgun (WGS) entry which is preliminary data.</text>
</comment>